<dbReference type="STRING" id="3469.A0A4Y7IG31"/>
<dbReference type="Proteomes" id="UP000316621">
    <property type="component" value="Chromosome 1"/>
</dbReference>
<proteinExistence type="predicted"/>
<dbReference type="GO" id="GO:0004758">
    <property type="term" value="F:serine C-palmitoyltransferase activity"/>
    <property type="evidence" value="ECO:0007669"/>
    <property type="project" value="TreeGrafter"/>
</dbReference>
<dbReference type="InterPro" id="IPR050087">
    <property type="entry name" value="AON_synthase_class-II"/>
</dbReference>
<dbReference type="InterPro" id="IPR015424">
    <property type="entry name" value="PyrdxlP-dep_Trfase"/>
</dbReference>
<keyword evidence="2" id="KW-0808">Transferase</keyword>
<accession>A0A4Y7IG31</accession>
<dbReference type="GO" id="GO:0016020">
    <property type="term" value="C:membrane"/>
    <property type="evidence" value="ECO:0007669"/>
    <property type="project" value="GOC"/>
</dbReference>
<dbReference type="EMBL" id="CM010715">
    <property type="protein sequence ID" value="RZC46652.1"/>
    <property type="molecule type" value="Genomic_DNA"/>
</dbReference>
<dbReference type="Gene3D" id="3.40.640.10">
    <property type="entry name" value="Type I PLP-dependent aspartate aminotransferase-like (Major domain)"/>
    <property type="match status" value="1"/>
</dbReference>
<dbReference type="GO" id="GO:0046513">
    <property type="term" value="P:ceramide biosynthetic process"/>
    <property type="evidence" value="ECO:0007669"/>
    <property type="project" value="TreeGrafter"/>
</dbReference>
<reference evidence="3 4" key="1">
    <citation type="journal article" date="2018" name="Science">
        <title>The opium poppy genome and morphinan production.</title>
        <authorList>
            <person name="Guo L."/>
            <person name="Winzer T."/>
            <person name="Yang X."/>
            <person name="Li Y."/>
            <person name="Ning Z."/>
            <person name="He Z."/>
            <person name="Teodor R."/>
            <person name="Lu Y."/>
            <person name="Bowser T.A."/>
            <person name="Graham I.A."/>
            <person name="Ye K."/>
        </authorList>
    </citation>
    <scope>NUCLEOTIDE SEQUENCE [LARGE SCALE GENOMIC DNA]</scope>
    <source>
        <strain evidence="4">cv. HN1</strain>
        <tissue evidence="3">Leaves</tissue>
    </source>
</reference>
<dbReference type="PANTHER" id="PTHR13693">
    <property type="entry name" value="CLASS II AMINOTRANSFERASE/8-AMINO-7-OXONONANOATE SYNTHASE"/>
    <property type="match status" value="1"/>
</dbReference>
<dbReference type="SUPFAM" id="SSF53383">
    <property type="entry name" value="PLP-dependent transferases"/>
    <property type="match status" value="1"/>
</dbReference>
<dbReference type="Gramene" id="RZC46652">
    <property type="protein sequence ID" value="RZC46652"/>
    <property type="gene ID" value="C5167_039601"/>
</dbReference>
<dbReference type="InterPro" id="IPR015421">
    <property type="entry name" value="PyrdxlP-dep_Trfase_major"/>
</dbReference>
<organism evidence="3 4">
    <name type="scientific">Papaver somniferum</name>
    <name type="common">Opium poppy</name>
    <dbReference type="NCBI Taxonomy" id="3469"/>
    <lineage>
        <taxon>Eukaryota</taxon>
        <taxon>Viridiplantae</taxon>
        <taxon>Streptophyta</taxon>
        <taxon>Embryophyta</taxon>
        <taxon>Tracheophyta</taxon>
        <taxon>Spermatophyta</taxon>
        <taxon>Magnoliopsida</taxon>
        <taxon>Ranunculales</taxon>
        <taxon>Papaveraceae</taxon>
        <taxon>Papaveroideae</taxon>
        <taxon>Papaver</taxon>
    </lineage>
</organism>
<name>A0A4Y7IG31_PAPSO</name>
<dbReference type="GO" id="GO:0017059">
    <property type="term" value="C:serine palmitoyltransferase complex"/>
    <property type="evidence" value="ECO:0007669"/>
    <property type="project" value="TreeGrafter"/>
</dbReference>
<dbReference type="GO" id="GO:0046512">
    <property type="term" value="P:sphingosine biosynthetic process"/>
    <property type="evidence" value="ECO:0007669"/>
    <property type="project" value="TreeGrafter"/>
</dbReference>
<sequence length="123" mass="13595">MDVDHIPVWFIDTDCFNRPIASAPDSWIEVVERYSNDHNKTLKRTTSTRRYLNLGSYNYLGTRVDGGTTTLHAELEECVASFVGKETAMVTGMGYVTNSAVLPVLIGKGGLIISDSFRSSFPT</sequence>
<protein>
    <submittedName>
        <fullName evidence="3">Uncharacterized protein</fullName>
    </submittedName>
</protein>
<gene>
    <name evidence="3" type="ORF">C5167_039601</name>
</gene>
<evidence type="ECO:0000256" key="2">
    <source>
        <dbReference type="ARBA" id="ARBA00022679"/>
    </source>
</evidence>
<dbReference type="AlphaFoldDB" id="A0A4Y7IG31"/>
<keyword evidence="4" id="KW-1185">Reference proteome</keyword>
<evidence type="ECO:0000313" key="4">
    <source>
        <dbReference type="Proteomes" id="UP000316621"/>
    </source>
</evidence>
<comment type="cofactor">
    <cofactor evidence="1">
        <name>pyridoxal 5'-phosphate</name>
        <dbReference type="ChEBI" id="CHEBI:597326"/>
    </cofactor>
</comment>
<evidence type="ECO:0000313" key="3">
    <source>
        <dbReference type="EMBL" id="RZC46652.1"/>
    </source>
</evidence>
<dbReference type="PANTHER" id="PTHR13693:SF3">
    <property type="entry name" value="LD36009P"/>
    <property type="match status" value="1"/>
</dbReference>
<evidence type="ECO:0000256" key="1">
    <source>
        <dbReference type="ARBA" id="ARBA00001933"/>
    </source>
</evidence>